<keyword evidence="5" id="KW-0029">Amino-acid transport</keyword>
<evidence type="ECO:0000256" key="3">
    <source>
        <dbReference type="ARBA" id="ARBA00022475"/>
    </source>
</evidence>
<evidence type="ECO:0000313" key="11">
    <source>
        <dbReference type="Proteomes" id="UP000515913"/>
    </source>
</evidence>
<evidence type="ECO:0000256" key="8">
    <source>
        <dbReference type="RuleBase" id="RU363032"/>
    </source>
</evidence>
<evidence type="ECO:0000256" key="4">
    <source>
        <dbReference type="ARBA" id="ARBA00022692"/>
    </source>
</evidence>
<dbReference type="CDD" id="cd06261">
    <property type="entry name" value="TM_PBP2"/>
    <property type="match status" value="1"/>
</dbReference>
<accession>A0A7G9GY28</accession>
<dbReference type="GO" id="GO:0043190">
    <property type="term" value="C:ATP-binding cassette (ABC) transporter complex"/>
    <property type="evidence" value="ECO:0007669"/>
    <property type="project" value="InterPro"/>
</dbReference>
<dbReference type="GO" id="GO:0006865">
    <property type="term" value="P:amino acid transport"/>
    <property type="evidence" value="ECO:0007669"/>
    <property type="project" value="UniProtKB-KW"/>
</dbReference>
<dbReference type="PROSITE" id="PS50928">
    <property type="entry name" value="ABC_TM1"/>
    <property type="match status" value="1"/>
</dbReference>
<keyword evidence="7 8" id="KW-0472">Membrane</keyword>
<evidence type="ECO:0000256" key="7">
    <source>
        <dbReference type="ARBA" id="ARBA00023136"/>
    </source>
</evidence>
<gene>
    <name evidence="10" type="ORF">H9Q81_02400</name>
</gene>
<dbReference type="Gene3D" id="1.10.3720.10">
    <property type="entry name" value="MetI-like"/>
    <property type="match status" value="1"/>
</dbReference>
<dbReference type="SUPFAM" id="SSF161098">
    <property type="entry name" value="MetI-like"/>
    <property type="match status" value="1"/>
</dbReference>
<dbReference type="EMBL" id="CP060637">
    <property type="protein sequence ID" value="QNM15710.1"/>
    <property type="molecule type" value="Genomic_DNA"/>
</dbReference>
<dbReference type="PANTHER" id="PTHR30614">
    <property type="entry name" value="MEMBRANE COMPONENT OF AMINO ACID ABC TRANSPORTER"/>
    <property type="match status" value="1"/>
</dbReference>
<evidence type="ECO:0000256" key="1">
    <source>
        <dbReference type="ARBA" id="ARBA00004651"/>
    </source>
</evidence>
<comment type="subcellular location">
    <subcellularLocation>
        <location evidence="1 8">Cell membrane</location>
        <topology evidence="1 8">Multi-pass membrane protein</topology>
    </subcellularLocation>
</comment>
<dbReference type="Proteomes" id="UP000515913">
    <property type="component" value="Chromosome"/>
</dbReference>
<keyword evidence="4 8" id="KW-0812">Transmembrane</keyword>
<name>A0A7G9GY28_9FUSO</name>
<organism evidence="10 11">
    <name type="scientific">Fusobacterium hominis</name>
    <dbReference type="NCBI Taxonomy" id="2764326"/>
    <lineage>
        <taxon>Bacteria</taxon>
        <taxon>Fusobacteriati</taxon>
        <taxon>Fusobacteriota</taxon>
        <taxon>Fusobacteriia</taxon>
        <taxon>Fusobacteriales</taxon>
        <taxon>Fusobacteriaceae</taxon>
        <taxon>Fusobacterium</taxon>
    </lineage>
</organism>
<feature type="transmembrane region" description="Helical" evidence="8">
    <location>
        <begin position="178"/>
        <end position="199"/>
    </location>
</feature>
<dbReference type="InterPro" id="IPR000515">
    <property type="entry name" value="MetI-like"/>
</dbReference>
<feature type="domain" description="ABC transmembrane type-1" evidence="9">
    <location>
        <begin position="12"/>
        <end position="199"/>
    </location>
</feature>
<dbReference type="InterPro" id="IPR035906">
    <property type="entry name" value="MetI-like_sf"/>
</dbReference>
<evidence type="ECO:0000256" key="5">
    <source>
        <dbReference type="ARBA" id="ARBA00022970"/>
    </source>
</evidence>
<dbReference type="InterPro" id="IPR043429">
    <property type="entry name" value="ArtM/GltK/GlnP/TcyL/YhdX-like"/>
</dbReference>
<dbReference type="KEGG" id="fho:H9Q81_02400"/>
<sequence length="208" mass="23251">MEENILFILQGLGLTIKIYLVTMIFSLPLGIILSLGRISKNKLINDAIQAYTWIFRGTPLLLQLFFVYYGLPVIGITLSPFTAASLTFIINYTAYFCEIFRGSILGIDQGQYEAAKVLGMSYFQTMRRIIIPQALITALPPLTNEAIALIKDTSLISAIGMAEILRNSREIVTRDFSITPFIICAVIYLAISTIVVVICKRLEKKVMI</sequence>
<dbReference type="GO" id="GO:0022857">
    <property type="term" value="F:transmembrane transporter activity"/>
    <property type="evidence" value="ECO:0007669"/>
    <property type="project" value="InterPro"/>
</dbReference>
<keyword evidence="2 8" id="KW-0813">Transport</keyword>
<evidence type="ECO:0000256" key="2">
    <source>
        <dbReference type="ARBA" id="ARBA00022448"/>
    </source>
</evidence>
<keyword evidence="11" id="KW-1185">Reference proteome</keyword>
<protein>
    <submittedName>
        <fullName evidence="10">Amino acid ABC transporter permease</fullName>
    </submittedName>
</protein>
<dbReference type="Pfam" id="PF00528">
    <property type="entry name" value="BPD_transp_1"/>
    <property type="match status" value="1"/>
</dbReference>
<comment type="similarity">
    <text evidence="8">Belongs to the binding-protein-dependent transport system permease family.</text>
</comment>
<evidence type="ECO:0000259" key="9">
    <source>
        <dbReference type="PROSITE" id="PS50928"/>
    </source>
</evidence>
<dbReference type="PANTHER" id="PTHR30614:SF0">
    <property type="entry name" value="L-CYSTINE TRANSPORT SYSTEM PERMEASE PROTEIN TCYL"/>
    <property type="match status" value="1"/>
</dbReference>
<dbReference type="RefSeq" id="WP_101474976.1">
    <property type="nucleotide sequence ID" value="NZ_CP060637.1"/>
</dbReference>
<evidence type="ECO:0000256" key="6">
    <source>
        <dbReference type="ARBA" id="ARBA00022989"/>
    </source>
</evidence>
<dbReference type="AlphaFoldDB" id="A0A7G9GY28"/>
<feature type="transmembrane region" description="Helical" evidence="8">
    <location>
        <begin position="16"/>
        <end position="38"/>
    </location>
</feature>
<evidence type="ECO:0000313" key="10">
    <source>
        <dbReference type="EMBL" id="QNM15710.1"/>
    </source>
</evidence>
<dbReference type="NCBIfam" id="TIGR01726">
    <property type="entry name" value="HEQRo_perm_3TM"/>
    <property type="match status" value="1"/>
</dbReference>
<keyword evidence="6 8" id="KW-1133">Transmembrane helix</keyword>
<dbReference type="FunFam" id="1.10.3720.10:FF:000006">
    <property type="entry name" value="Glutamate/aspartate ABC transporter, permease protein GltK"/>
    <property type="match status" value="1"/>
</dbReference>
<keyword evidence="3" id="KW-1003">Cell membrane</keyword>
<reference evidence="10 11" key="1">
    <citation type="submission" date="2020-08" db="EMBL/GenBank/DDBJ databases">
        <authorList>
            <person name="Liu C."/>
            <person name="Sun Q."/>
        </authorList>
    </citation>
    <scope>NUCLEOTIDE SEQUENCE [LARGE SCALE GENOMIC DNA]</scope>
    <source>
        <strain evidence="10 11">NSJ-57</strain>
    </source>
</reference>
<dbReference type="InterPro" id="IPR010065">
    <property type="entry name" value="AA_ABC_transptr_permease_3TM"/>
</dbReference>
<proteinExistence type="inferred from homology"/>